<evidence type="ECO:0000313" key="4">
    <source>
        <dbReference type="Proteomes" id="UP000023152"/>
    </source>
</evidence>
<evidence type="ECO:0000256" key="1">
    <source>
        <dbReference type="SAM" id="MobiDB-lite"/>
    </source>
</evidence>
<keyword evidence="3" id="KW-0378">Hydrolase</keyword>
<dbReference type="Pfam" id="PF05729">
    <property type="entry name" value="NACHT"/>
    <property type="match status" value="1"/>
</dbReference>
<dbReference type="InterPro" id="IPR007111">
    <property type="entry name" value="NACHT_NTPase"/>
</dbReference>
<dbReference type="Proteomes" id="UP000023152">
    <property type="component" value="Unassembled WGS sequence"/>
</dbReference>
<feature type="domain" description="NACHT" evidence="2">
    <location>
        <begin position="154"/>
        <end position="251"/>
    </location>
</feature>
<dbReference type="PANTHER" id="PTHR46312:SF2">
    <property type="entry name" value="NUCLEOTIDE-BINDING OLIGOMERIZATION DOMAIN-CONTAINING PROTEIN 2-LIKE"/>
    <property type="match status" value="1"/>
</dbReference>
<proteinExistence type="predicted"/>
<keyword evidence="4" id="KW-1185">Reference proteome</keyword>
<protein>
    <submittedName>
        <fullName evidence="3">Putative ATP-dependent protease subunit C (ClpC)</fullName>
    </submittedName>
</protein>
<feature type="region of interest" description="Disordered" evidence="1">
    <location>
        <begin position="1"/>
        <end position="40"/>
    </location>
</feature>
<dbReference type="GO" id="GO:0006508">
    <property type="term" value="P:proteolysis"/>
    <property type="evidence" value="ECO:0007669"/>
    <property type="project" value="UniProtKB-KW"/>
</dbReference>
<dbReference type="EMBL" id="ASPP01001068">
    <property type="protein sequence ID" value="ETO36024.1"/>
    <property type="molecule type" value="Genomic_DNA"/>
</dbReference>
<organism evidence="3 4">
    <name type="scientific">Reticulomyxa filosa</name>
    <dbReference type="NCBI Taxonomy" id="46433"/>
    <lineage>
        <taxon>Eukaryota</taxon>
        <taxon>Sar</taxon>
        <taxon>Rhizaria</taxon>
        <taxon>Retaria</taxon>
        <taxon>Foraminifera</taxon>
        <taxon>Monothalamids</taxon>
        <taxon>Reticulomyxidae</taxon>
        <taxon>Reticulomyxa</taxon>
    </lineage>
</organism>
<dbReference type="SUPFAM" id="SSF52540">
    <property type="entry name" value="P-loop containing nucleoside triphosphate hydrolases"/>
    <property type="match status" value="1"/>
</dbReference>
<evidence type="ECO:0000259" key="2">
    <source>
        <dbReference type="PROSITE" id="PS50837"/>
    </source>
</evidence>
<comment type="caution">
    <text evidence="3">The sequence shown here is derived from an EMBL/GenBank/DDBJ whole genome shotgun (WGS) entry which is preliminary data.</text>
</comment>
<dbReference type="PANTHER" id="PTHR46312">
    <property type="entry name" value="NACHT DOMAIN-CONTAINING PROTEIN"/>
    <property type="match status" value="1"/>
</dbReference>
<evidence type="ECO:0000313" key="3">
    <source>
        <dbReference type="EMBL" id="ETO36024.1"/>
    </source>
</evidence>
<dbReference type="PROSITE" id="PS50837">
    <property type="entry name" value="NACHT"/>
    <property type="match status" value="1"/>
</dbReference>
<reference evidence="3 4" key="1">
    <citation type="journal article" date="2013" name="Curr. Biol.">
        <title>The Genome of the Foraminiferan Reticulomyxa filosa.</title>
        <authorList>
            <person name="Glockner G."/>
            <person name="Hulsmann N."/>
            <person name="Schleicher M."/>
            <person name="Noegel A.A."/>
            <person name="Eichinger L."/>
            <person name="Gallinger C."/>
            <person name="Pawlowski J."/>
            <person name="Sierra R."/>
            <person name="Euteneuer U."/>
            <person name="Pillet L."/>
            <person name="Moustafa A."/>
            <person name="Platzer M."/>
            <person name="Groth M."/>
            <person name="Szafranski K."/>
            <person name="Schliwa M."/>
        </authorList>
    </citation>
    <scope>NUCLEOTIDE SEQUENCE [LARGE SCALE GENOMIC DNA]</scope>
</reference>
<name>X6PD89_RETFI</name>
<dbReference type="AlphaFoldDB" id="X6PD89"/>
<sequence>MFDFEDSSNDNDISSACPKYEQENSRGIRPPLTQGLRLGPSALNETKRPLISVTHVQRILATHYKEQDELSALFDDPKQAMDMFYMPVSLVSDKEYKKRQEARKEKNGVALKKSKEECMKKEDEEDIEEKTKERMNWKDIWDSKKMEYEKSEVRQIYIIGEAGTGKTTLAKKMANSWAKEELWRDHFEWLFVIDLDKLASWDMSEKTTTEIWSKVMDVIGIDEIDTSILNRLLTKEEHCRSLFILDGFETLYAHSQAAITLSDTLHNCAYVLHLNGVEHDTYTYEYIQKYFTMHRQPEKAKLLLESLQRRDINI</sequence>
<dbReference type="Gene3D" id="3.40.50.300">
    <property type="entry name" value="P-loop containing nucleotide triphosphate hydrolases"/>
    <property type="match status" value="1"/>
</dbReference>
<accession>X6PD89</accession>
<keyword evidence="3" id="KW-0645">Protease</keyword>
<dbReference type="OrthoDB" id="120976at2759"/>
<dbReference type="InterPro" id="IPR027417">
    <property type="entry name" value="P-loop_NTPase"/>
</dbReference>
<dbReference type="GO" id="GO:0008233">
    <property type="term" value="F:peptidase activity"/>
    <property type="evidence" value="ECO:0007669"/>
    <property type="project" value="UniProtKB-KW"/>
</dbReference>
<feature type="non-terminal residue" evidence="3">
    <location>
        <position position="314"/>
    </location>
</feature>
<gene>
    <name evidence="3" type="ORF">RFI_01038</name>
</gene>